<dbReference type="RefSeq" id="WP_036086842.1">
    <property type="nucleotide sequence ID" value="NZ_CBCSHQ010000010.1"/>
</dbReference>
<dbReference type="STRING" id="1552123.EP57_11595"/>
<organism evidence="1 4">
    <name type="scientific">Listeria booriae</name>
    <dbReference type="NCBI Taxonomy" id="1552123"/>
    <lineage>
        <taxon>Bacteria</taxon>
        <taxon>Bacillati</taxon>
        <taxon>Bacillota</taxon>
        <taxon>Bacilli</taxon>
        <taxon>Bacillales</taxon>
        <taxon>Listeriaceae</taxon>
        <taxon>Listeria</taxon>
    </lineage>
</organism>
<dbReference type="GeneID" id="58717999"/>
<protein>
    <submittedName>
        <fullName evidence="1">Uncharacterized protein</fullName>
    </submittedName>
</protein>
<dbReference type="Proteomes" id="UP000532866">
    <property type="component" value="Unassembled WGS sequence"/>
</dbReference>
<dbReference type="OrthoDB" id="2229810at2"/>
<evidence type="ECO:0000313" key="2">
    <source>
        <dbReference type="EMBL" id="MBC1332188.1"/>
    </source>
</evidence>
<accession>A0A099W1D8</accession>
<evidence type="ECO:0000313" key="6">
    <source>
        <dbReference type="Proteomes" id="UP000553016"/>
    </source>
</evidence>
<sequence>MNYDINEVKALLEDDIHLLGYETLRYSIFKGEENDREEYQVRMEKSEDSFEVYMTADRASVMGKYTFENPFDAMDQFLNIMQSRILTNRRRIRDGEPPEYSCPLWDK</sequence>
<dbReference type="Pfam" id="PF15597">
    <property type="entry name" value="Imm59"/>
    <property type="match status" value="1"/>
</dbReference>
<evidence type="ECO:0000313" key="3">
    <source>
        <dbReference type="EMBL" id="MBC2239836.1"/>
    </source>
</evidence>
<evidence type="ECO:0000313" key="1">
    <source>
        <dbReference type="EMBL" id="KGL39704.1"/>
    </source>
</evidence>
<dbReference type="EMBL" id="JNFA01000025">
    <property type="protein sequence ID" value="KGL39704.1"/>
    <property type="molecule type" value="Genomic_DNA"/>
</dbReference>
<name>A0A099W1D8_9LIST</name>
<dbReference type="Proteomes" id="UP000553016">
    <property type="component" value="Unassembled WGS sequence"/>
</dbReference>
<dbReference type="EMBL" id="JAAROL010000003">
    <property type="protein sequence ID" value="MBC1332188.1"/>
    <property type="molecule type" value="Genomic_DNA"/>
</dbReference>
<comment type="caution">
    <text evidence="1">The sequence shown here is derived from an EMBL/GenBank/DDBJ whole genome shotgun (WGS) entry which is preliminary data.</text>
</comment>
<dbReference type="Proteomes" id="UP000029844">
    <property type="component" value="Unassembled WGS sequence"/>
</dbReference>
<dbReference type="InterPro" id="IPR028954">
    <property type="entry name" value="Imm59"/>
</dbReference>
<dbReference type="AlphaFoldDB" id="A0A099W1D8"/>
<reference evidence="5 6" key="2">
    <citation type="submission" date="2020-03" db="EMBL/GenBank/DDBJ databases">
        <title>Soil Listeria distribution.</title>
        <authorList>
            <person name="Liao J."/>
            <person name="Wiedmann M."/>
        </authorList>
    </citation>
    <scope>NUCLEOTIDE SEQUENCE [LARGE SCALE GENOMIC DNA]</scope>
    <source>
        <strain evidence="3 6">FSL L7-0149</strain>
        <strain evidence="2 5">FSL L7-1833</strain>
    </source>
</reference>
<keyword evidence="4" id="KW-1185">Reference proteome</keyword>
<proteinExistence type="predicted"/>
<dbReference type="eggNOG" id="ENOG5032TMD">
    <property type="taxonomic scope" value="Bacteria"/>
</dbReference>
<evidence type="ECO:0000313" key="4">
    <source>
        <dbReference type="Proteomes" id="UP000029844"/>
    </source>
</evidence>
<reference evidence="1 4" key="1">
    <citation type="submission" date="2014-05" db="EMBL/GenBank/DDBJ databases">
        <title>Novel Listeriaceae from food processing environments.</title>
        <authorList>
            <person name="den Bakker H.C."/>
        </authorList>
    </citation>
    <scope>NUCLEOTIDE SEQUENCE [LARGE SCALE GENOMIC DNA]</scope>
    <source>
        <strain evidence="1 4">FSL A5-0281</strain>
    </source>
</reference>
<gene>
    <name evidence="1" type="ORF">EP57_11595</name>
    <name evidence="2" type="ORF">HB759_09615</name>
    <name evidence="3" type="ORF">HCB35_05075</name>
</gene>
<dbReference type="EMBL" id="JAARZA010000002">
    <property type="protein sequence ID" value="MBC2239836.1"/>
    <property type="molecule type" value="Genomic_DNA"/>
</dbReference>
<evidence type="ECO:0000313" key="5">
    <source>
        <dbReference type="Proteomes" id="UP000532866"/>
    </source>
</evidence>